<reference evidence="1 2" key="1">
    <citation type="journal article" date="2024" name="Nat. Commun.">
        <title>Phylogenomics reveals the evolutionary origins of lichenization in chlorophyte algae.</title>
        <authorList>
            <person name="Puginier C."/>
            <person name="Libourel C."/>
            <person name="Otte J."/>
            <person name="Skaloud P."/>
            <person name="Haon M."/>
            <person name="Grisel S."/>
            <person name="Petersen M."/>
            <person name="Berrin J.G."/>
            <person name="Delaux P.M."/>
            <person name="Dal Grande F."/>
            <person name="Keller J."/>
        </authorList>
    </citation>
    <scope>NUCLEOTIDE SEQUENCE [LARGE SCALE GENOMIC DNA]</scope>
    <source>
        <strain evidence="1 2">SAG 2523</strain>
    </source>
</reference>
<evidence type="ECO:0008006" key="3">
    <source>
        <dbReference type="Google" id="ProtNLM"/>
    </source>
</evidence>
<dbReference type="EMBL" id="JALJOV010000043">
    <property type="protein sequence ID" value="KAK9868132.1"/>
    <property type="molecule type" value="Genomic_DNA"/>
</dbReference>
<evidence type="ECO:0000313" key="1">
    <source>
        <dbReference type="EMBL" id="KAK9868132.1"/>
    </source>
</evidence>
<protein>
    <recommendedName>
        <fullName evidence="3">C2 domain-containing protein</fullName>
    </recommendedName>
</protein>
<organism evidence="1 2">
    <name type="scientific">Apatococcus fuscideae</name>
    <dbReference type="NCBI Taxonomy" id="2026836"/>
    <lineage>
        <taxon>Eukaryota</taxon>
        <taxon>Viridiplantae</taxon>
        <taxon>Chlorophyta</taxon>
        <taxon>core chlorophytes</taxon>
        <taxon>Trebouxiophyceae</taxon>
        <taxon>Chlorellales</taxon>
        <taxon>Chlorellaceae</taxon>
        <taxon>Apatococcus</taxon>
    </lineage>
</organism>
<name>A0AAW1TGM6_9CHLO</name>
<accession>A0AAW1TGM6</accession>
<dbReference type="AlphaFoldDB" id="A0AAW1TGM6"/>
<dbReference type="SUPFAM" id="SSF49562">
    <property type="entry name" value="C2 domain (Calcium/lipid-binding domain, CaLB)"/>
    <property type="match status" value="1"/>
</dbReference>
<gene>
    <name evidence="1" type="ORF">WJX84_000264</name>
</gene>
<proteinExistence type="predicted"/>
<dbReference type="Proteomes" id="UP001485043">
    <property type="component" value="Unassembled WGS sequence"/>
</dbReference>
<sequence>MDQTRLVFHDVSALSKKEVELWGAKQDPYLWIQIGSQKQKTQHIRNAGMEVSWDTTLTFPNISEAAPVEALLIGGRTQSVVKLEEALQAEAAEASPAAAVTPASHVYLKGQLEGPIWTPGHRAGPAIPNPVWCRLAGQKYGAWIYIASGHMEAKKAPQERKEDVALLKALMRRSRIPLAVIHSTQAIPPAQCKKALKITQDTNAAIFYLPTADGSLEGTQEHYRKQMSPLQSYLHPWASPAEAAEATIPCLHARVALSTQTPTTPSRPVLPAPPLQAVLMHPNTLAHLRWLIGEEGGGPAAAEAQEAGGRCHPTLVTKKELATLKRNLKLTKTALEDAVKDGSKAGLDGAAEAVVVELGVLLSKALGSLVTIAALPHTYKKIHQLVTCMAYTYHEHWAFTSSLPLPLVYAALQMTQPDLASHLQKALQLEDDSPLEDTNRISFSWQTSPQYTGSTHAEGVFGEIEAPLHRLSLGAKSVGPRDGDNAPIEFDALFCYKQQEILEDQLRRLDRVQNVPPAAQPVGQGGAQYGSQDALDASAAAAWQRISGSRTMLSANAAVPSQMQLGSHASAAAGAASPAMMYNSN</sequence>
<dbReference type="InterPro" id="IPR035892">
    <property type="entry name" value="C2_domain_sf"/>
</dbReference>
<evidence type="ECO:0000313" key="2">
    <source>
        <dbReference type="Proteomes" id="UP001485043"/>
    </source>
</evidence>
<keyword evidence="2" id="KW-1185">Reference proteome</keyword>
<comment type="caution">
    <text evidence="1">The sequence shown here is derived from an EMBL/GenBank/DDBJ whole genome shotgun (WGS) entry which is preliminary data.</text>
</comment>